<dbReference type="OrthoDB" id="2400485at2759"/>
<feature type="region of interest" description="Disordered" evidence="1">
    <location>
        <begin position="1"/>
        <end position="30"/>
    </location>
</feature>
<feature type="compositionally biased region" description="Pro residues" evidence="1">
    <location>
        <begin position="15"/>
        <end position="24"/>
    </location>
</feature>
<accession>A0A8H5G4K8</accession>
<evidence type="ECO:0000256" key="1">
    <source>
        <dbReference type="SAM" id="MobiDB-lite"/>
    </source>
</evidence>
<reference evidence="2 3" key="1">
    <citation type="journal article" date="2020" name="ISME J.">
        <title>Uncovering the hidden diversity of litter-decomposition mechanisms in mushroom-forming fungi.</title>
        <authorList>
            <person name="Floudas D."/>
            <person name="Bentzer J."/>
            <person name="Ahren D."/>
            <person name="Johansson T."/>
            <person name="Persson P."/>
            <person name="Tunlid A."/>
        </authorList>
    </citation>
    <scope>NUCLEOTIDE SEQUENCE [LARGE SCALE GENOMIC DNA]</scope>
    <source>
        <strain evidence="2 3">CBS 146.42</strain>
    </source>
</reference>
<name>A0A8H5G4K8_9AGAR</name>
<dbReference type="AlphaFoldDB" id="A0A8H5G4K8"/>
<keyword evidence="3" id="KW-1185">Reference proteome</keyword>
<proteinExistence type="predicted"/>
<dbReference type="Proteomes" id="UP000559027">
    <property type="component" value="Unassembled WGS sequence"/>
</dbReference>
<dbReference type="PANTHER" id="PTHR34213:SF2">
    <property type="entry name" value="NUCLEAR TRANSPORT FACTOR 2 (NTF2) FAMILY PROTEIN"/>
    <property type="match status" value="1"/>
</dbReference>
<dbReference type="EMBL" id="JAACJO010000005">
    <property type="protein sequence ID" value="KAF5358257.1"/>
    <property type="molecule type" value="Genomic_DNA"/>
</dbReference>
<protein>
    <submittedName>
        <fullName evidence="2">Uncharacterized protein</fullName>
    </submittedName>
</protein>
<evidence type="ECO:0000313" key="2">
    <source>
        <dbReference type="EMBL" id="KAF5358257.1"/>
    </source>
</evidence>
<sequence length="157" mass="17699">MFTRNREASPETSTYPPPRSPSPPSITHHPQILPQVIPTTSLIESVAGAAHYSGVKVDSGSGLQRRRGSTVDEQHTELKEEHLRVLKDLTELYCCRPTAEIFERTWRRDASFEDPVMTCNGYDEYAPQWFAMVQLLSILAIMPTNFPAAETVLQINK</sequence>
<evidence type="ECO:0000313" key="3">
    <source>
        <dbReference type="Proteomes" id="UP000559027"/>
    </source>
</evidence>
<dbReference type="PANTHER" id="PTHR34213">
    <property type="entry name" value="NUCLEAR TRANSPORT FACTOR 2 (NTF2) FAMILY PROTEIN"/>
    <property type="match status" value="1"/>
</dbReference>
<organism evidence="2 3">
    <name type="scientific">Leucocoprinus leucothites</name>
    <dbReference type="NCBI Taxonomy" id="201217"/>
    <lineage>
        <taxon>Eukaryota</taxon>
        <taxon>Fungi</taxon>
        <taxon>Dikarya</taxon>
        <taxon>Basidiomycota</taxon>
        <taxon>Agaricomycotina</taxon>
        <taxon>Agaricomycetes</taxon>
        <taxon>Agaricomycetidae</taxon>
        <taxon>Agaricales</taxon>
        <taxon>Agaricineae</taxon>
        <taxon>Agaricaceae</taxon>
        <taxon>Leucocoprinus</taxon>
    </lineage>
</organism>
<gene>
    <name evidence="2" type="ORF">D9756_001864</name>
</gene>
<comment type="caution">
    <text evidence="2">The sequence shown here is derived from an EMBL/GenBank/DDBJ whole genome shotgun (WGS) entry which is preliminary data.</text>
</comment>